<reference evidence="9 10" key="1">
    <citation type="submission" date="2014-04" db="EMBL/GenBank/DDBJ databases">
        <title>Genome assembly of Hyalangium minutum DSM 14724.</title>
        <authorList>
            <person name="Sharma G."/>
            <person name="Subramanian S."/>
        </authorList>
    </citation>
    <scope>NUCLEOTIDE SEQUENCE [LARGE SCALE GENOMIC DNA]</scope>
    <source>
        <strain evidence="9 10">DSM 14724</strain>
    </source>
</reference>
<feature type="transmembrane region" description="Helical" evidence="7">
    <location>
        <begin position="371"/>
        <end position="394"/>
    </location>
</feature>
<keyword evidence="5 7" id="KW-1133">Transmembrane helix</keyword>
<keyword evidence="6 7" id="KW-0472">Membrane</keyword>
<keyword evidence="4 7" id="KW-0812">Transmembrane</keyword>
<feature type="transmembrane region" description="Helical" evidence="7">
    <location>
        <begin position="307"/>
        <end position="335"/>
    </location>
</feature>
<keyword evidence="3" id="KW-1003">Cell membrane</keyword>
<dbReference type="EMBL" id="JMCB01000034">
    <property type="protein sequence ID" value="KFE58870.1"/>
    <property type="molecule type" value="Genomic_DNA"/>
</dbReference>
<dbReference type="Proteomes" id="UP000028725">
    <property type="component" value="Unassembled WGS sequence"/>
</dbReference>
<protein>
    <recommendedName>
        <fullName evidence="8">ABC3 transporter permease C-terminal domain-containing protein</fullName>
    </recommendedName>
</protein>
<evidence type="ECO:0000256" key="7">
    <source>
        <dbReference type="SAM" id="Phobius"/>
    </source>
</evidence>
<dbReference type="InterPro" id="IPR003838">
    <property type="entry name" value="ABC3_permease_C"/>
</dbReference>
<dbReference type="OrthoDB" id="9809768at2"/>
<organism evidence="9 10">
    <name type="scientific">Hyalangium minutum</name>
    <dbReference type="NCBI Taxonomy" id="394096"/>
    <lineage>
        <taxon>Bacteria</taxon>
        <taxon>Pseudomonadati</taxon>
        <taxon>Myxococcota</taxon>
        <taxon>Myxococcia</taxon>
        <taxon>Myxococcales</taxon>
        <taxon>Cystobacterineae</taxon>
        <taxon>Archangiaceae</taxon>
        <taxon>Hyalangium</taxon>
    </lineage>
</organism>
<evidence type="ECO:0000256" key="5">
    <source>
        <dbReference type="ARBA" id="ARBA00022989"/>
    </source>
</evidence>
<name>A0A085VTV7_9BACT</name>
<sequence length="455" mass="47796">MKGAWKLALRGLRRNQRRNLATGMAIALGYAGMVLLSSYILSVNAYLRTVAIYLQNSGHLSIYRKEGLELHKVRPVRYSLSADDQAAIAEVLAADSNVELSVPFLLGTGMVGNGCKSVPFTARGVDPELERRIRTHSDVLATTPELSKPLRGGDLANHSSVANPLELSAGLARILGKPQVLDELQGTASGPTTLIRDCQSPEAAKKIAAEATVQLAGSGDAGGFSAMEGEMVGVISTGLTTTEDSTVVAPLGALQELYGTDRVTYVAVFLRDASRIPARAAELQAKLQAKGLDVSVHPFTDPAVNPFYMGTVGFLGVMAGFLGIVVFAVVALSILNSMTLSILERTREIGTLRSLGFTRTQLLGLFVREGVVLTALGVGCGLVLAGVTAALVNLRDVRVTPPGVPGSMQLVLTPNPGLCLGIAAILGVLSLIATVIATRRRTRQNIAHLITALTG</sequence>
<dbReference type="STRING" id="394096.DB31_6167"/>
<dbReference type="Pfam" id="PF02687">
    <property type="entry name" value="FtsX"/>
    <property type="match status" value="1"/>
</dbReference>
<comment type="subcellular location">
    <subcellularLocation>
        <location evidence="1">Cell membrane</location>
        <topology evidence="1">Multi-pass membrane protein</topology>
    </subcellularLocation>
</comment>
<feature type="transmembrane region" description="Helical" evidence="7">
    <location>
        <begin position="20"/>
        <end position="41"/>
    </location>
</feature>
<feature type="transmembrane region" description="Helical" evidence="7">
    <location>
        <begin position="414"/>
        <end position="437"/>
    </location>
</feature>
<dbReference type="GO" id="GO:0044874">
    <property type="term" value="P:lipoprotein localization to outer membrane"/>
    <property type="evidence" value="ECO:0007669"/>
    <property type="project" value="TreeGrafter"/>
</dbReference>
<dbReference type="RefSeq" id="WP_044199779.1">
    <property type="nucleotide sequence ID" value="NZ_JMCB01000034.1"/>
</dbReference>
<dbReference type="GO" id="GO:0098797">
    <property type="term" value="C:plasma membrane protein complex"/>
    <property type="evidence" value="ECO:0007669"/>
    <property type="project" value="TreeGrafter"/>
</dbReference>
<evidence type="ECO:0000259" key="8">
    <source>
        <dbReference type="Pfam" id="PF02687"/>
    </source>
</evidence>
<evidence type="ECO:0000256" key="4">
    <source>
        <dbReference type="ARBA" id="ARBA00022692"/>
    </source>
</evidence>
<dbReference type="InterPro" id="IPR051447">
    <property type="entry name" value="Lipoprotein-release_system"/>
</dbReference>
<evidence type="ECO:0000256" key="6">
    <source>
        <dbReference type="ARBA" id="ARBA00023136"/>
    </source>
</evidence>
<evidence type="ECO:0000256" key="3">
    <source>
        <dbReference type="ARBA" id="ARBA00022475"/>
    </source>
</evidence>
<evidence type="ECO:0000256" key="1">
    <source>
        <dbReference type="ARBA" id="ARBA00004651"/>
    </source>
</evidence>
<evidence type="ECO:0000256" key="2">
    <source>
        <dbReference type="ARBA" id="ARBA00005236"/>
    </source>
</evidence>
<keyword evidence="10" id="KW-1185">Reference proteome</keyword>
<proteinExistence type="inferred from homology"/>
<dbReference type="PANTHER" id="PTHR30489">
    <property type="entry name" value="LIPOPROTEIN-RELEASING SYSTEM TRANSMEMBRANE PROTEIN LOLE"/>
    <property type="match status" value="1"/>
</dbReference>
<dbReference type="PANTHER" id="PTHR30489:SF0">
    <property type="entry name" value="LIPOPROTEIN-RELEASING SYSTEM TRANSMEMBRANE PROTEIN LOLE"/>
    <property type="match status" value="1"/>
</dbReference>
<accession>A0A085VTV7</accession>
<gene>
    <name evidence="9" type="ORF">DB31_6167</name>
</gene>
<evidence type="ECO:0000313" key="9">
    <source>
        <dbReference type="EMBL" id="KFE58870.1"/>
    </source>
</evidence>
<dbReference type="AlphaFoldDB" id="A0A085VTV7"/>
<comment type="similarity">
    <text evidence="2">Belongs to the ABC-4 integral membrane protein family. LolC/E subfamily.</text>
</comment>
<evidence type="ECO:0000313" key="10">
    <source>
        <dbReference type="Proteomes" id="UP000028725"/>
    </source>
</evidence>
<comment type="caution">
    <text evidence="9">The sequence shown here is derived from an EMBL/GenBank/DDBJ whole genome shotgun (WGS) entry which is preliminary data.</text>
</comment>
<feature type="domain" description="ABC3 transporter permease C-terminal" evidence="8">
    <location>
        <begin position="321"/>
        <end position="446"/>
    </location>
</feature>